<comment type="similarity">
    <text evidence="2 13">Belongs to the DNA polymerase type-C family. DnaE2 subfamily.</text>
</comment>
<dbReference type="Proteomes" id="UP001500957">
    <property type="component" value="Unassembled WGS sequence"/>
</dbReference>
<dbReference type="Gene3D" id="3.20.20.140">
    <property type="entry name" value="Metal-dependent hydrolases"/>
    <property type="match status" value="1"/>
</dbReference>
<dbReference type="HAMAP" id="MF_01902">
    <property type="entry name" value="DNApol_error_prone"/>
    <property type="match status" value="1"/>
</dbReference>
<keyword evidence="10 13" id="KW-0239">DNA-directed DNA polymerase</keyword>
<keyword evidence="6 13" id="KW-0808">Transferase</keyword>
<evidence type="ECO:0000256" key="11">
    <source>
        <dbReference type="ARBA" id="ARBA00023204"/>
    </source>
</evidence>
<evidence type="ECO:0000256" key="14">
    <source>
        <dbReference type="SAM" id="MobiDB-lite"/>
    </source>
</evidence>
<feature type="compositionally biased region" description="Low complexity" evidence="14">
    <location>
        <begin position="22"/>
        <end position="37"/>
    </location>
</feature>
<dbReference type="InterPro" id="IPR029460">
    <property type="entry name" value="DNAPol_HHH"/>
</dbReference>
<dbReference type="InterPro" id="IPR003141">
    <property type="entry name" value="Pol/His_phosphatase_N"/>
</dbReference>
<dbReference type="InterPro" id="IPR011708">
    <property type="entry name" value="DNA_pol3_alpha_NTPase_dom"/>
</dbReference>
<dbReference type="InterPro" id="IPR004013">
    <property type="entry name" value="PHP_dom"/>
</dbReference>
<dbReference type="RefSeq" id="WP_344608392.1">
    <property type="nucleotide sequence ID" value="NZ_BAAAHE010000044.1"/>
</dbReference>
<comment type="caution">
    <text evidence="16">The sequence shown here is derived from an EMBL/GenBank/DDBJ whole genome shotgun (WGS) entry which is preliminary data.</text>
</comment>
<evidence type="ECO:0000256" key="1">
    <source>
        <dbReference type="ARBA" id="ARBA00004496"/>
    </source>
</evidence>
<dbReference type="EMBL" id="BAAAHE010000044">
    <property type="protein sequence ID" value="GAA0633454.1"/>
    <property type="molecule type" value="Genomic_DNA"/>
</dbReference>
<reference evidence="16 17" key="1">
    <citation type="journal article" date="2019" name="Int. J. Syst. Evol. Microbiol.">
        <title>The Global Catalogue of Microorganisms (GCM) 10K type strain sequencing project: providing services to taxonomists for standard genome sequencing and annotation.</title>
        <authorList>
            <consortium name="The Broad Institute Genomics Platform"/>
            <consortium name="The Broad Institute Genome Sequencing Center for Infectious Disease"/>
            <person name="Wu L."/>
            <person name="Ma J."/>
        </authorList>
    </citation>
    <scope>NUCLEOTIDE SEQUENCE [LARGE SCALE GENOMIC DNA]</scope>
    <source>
        <strain evidence="16 17">JCM 10671</strain>
    </source>
</reference>
<keyword evidence="17" id="KW-1185">Reference proteome</keyword>
<keyword evidence="9 13" id="KW-0227">DNA damage</keyword>
<evidence type="ECO:0000256" key="8">
    <source>
        <dbReference type="ARBA" id="ARBA00022705"/>
    </source>
</evidence>
<dbReference type="Pfam" id="PF01336">
    <property type="entry name" value="tRNA_anti-codon"/>
    <property type="match status" value="1"/>
</dbReference>
<evidence type="ECO:0000256" key="9">
    <source>
        <dbReference type="ARBA" id="ARBA00022763"/>
    </source>
</evidence>
<accession>A0ABN1H8T2</accession>
<dbReference type="InterPro" id="IPR023073">
    <property type="entry name" value="DnaE2"/>
</dbReference>
<sequence length="1124" mass="123078">MGWENPPMPWRELEKRLSGKFPPNGENRPPENRAPNGQKLAFGPEVERPGSYRRAPYRPKEIERATDVVPYAELHAHSNFSFLDGASHPEELVEEAVRLGLTGLAITDHDGFYGVVRFAEAAERHGLSTIFGSELSLGLTKAQNGVPDPEGTHLLVLARDPDGYARLSTVISEGHARGGEKGRPIHHLEEVAAAADGHWLILTGCRKGAVPAALTRKGPHGGEEAAARELDRLVALFGRDHVAIELTAHGYPDDDARLDALAGLARRFRLPAVATGNVHYATPERRRLATALAAVRARRSLDELAGWLPAAGTAHLHSGAEMAARFARYPGAVAAAHALGQECAFNLSLIRPRLPDFPVPAGHTAMSWLRELTYRGARERYGPREAETQPGAWAQIDHELAMIEKLDFPGYFLIVHEIVDFARSRNILCQGRGSAANSAVCYALGITAVDAVYYQLLFERFLSPERGEPPDIDIDIESGRREEVIQHVYSRYGRKHAAQVANVISYRPRSAVRDMAKALGYSTGAQDAFAKEVHRYSGDMADTDDMPADVLELAGQVAKFPRHLGIHSGGMVICDRPVVEVVPVEWARMENRTVIQWDKDDCASPLVNLVKFDLLGLGMLSALHGCFDLIRDFHGTEWTLQSMPKEDPEVYEMLCRADSVGVFQVESRAQMATLPRLRPRCFYDLVLEIALIRPGPIQGGSVHPFIRRRAGKEPITYPHPSLENCLRRTLGVPMFQEQLMQMVVDAAGCTPEQADRVRRAVGSKRSPERVAELRAELYEGMRRTHGITGETADTIFNLIAAFANFGFAESHSISFALLVYASSWQKLRYPAAFCAALLNAQPMGFYSPQSLVADARRHGVEVLRPDVNLSAAGASLEPAGPGNHEPETSWGRAAIRLGLSGVRSIGDDLAERIEAERRANGPYADLADFARRTQAGAAHIEALSTAGAFDSLGLARREALWAAGAVAQTGPDQIAGTVVGHRAPRLPELEQVELTMADLWATGITPDGHPMENMRTHLNPDILPISALASTPDRSKVRVAGVVTHRQQPQTAAGTIFLNLEDETGMLNVICSPGAWARHRRIARDSAALVIRGRLERSEGVISLVAENFVRLEMAVGTRSRDFR</sequence>
<evidence type="ECO:0000256" key="12">
    <source>
        <dbReference type="ARBA" id="ARBA00049244"/>
    </source>
</evidence>
<evidence type="ECO:0000256" key="13">
    <source>
        <dbReference type="HAMAP-Rule" id="MF_01902"/>
    </source>
</evidence>
<evidence type="ECO:0000256" key="7">
    <source>
        <dbReference type="ARBA" id="ARBA00022695"/>
    </source>
</evidence>
<dbReference type="InterPro" id="IPR040982">
    <property type="entry name" value="DNA_pol3_finger"/>
</dbReference>
<organism evidence="16 17">
    <name type="scientific">Sporichthya brevicatena</name>
    <dbReference type="NCBI Taxonomy" id="171442"/>
    <lineage>
        <taxon>Bacteria</taxon>
        <taxon>Bacillati</taxon>
        <taxon>Actinomycetota</taxon>
        <taxon>Actinomycetes</taxon>
        <taxon>Sporichthyales</taxon>
        <taxon>Sporichthyaceae</taxon>
        <taxon>Sporichthya</taxon>
    </lineage>
</organism>
<comment type="catalytic activity">
    <reaction evidence="12 13">
        <text>DNA(n) + a 2'-deoxyribonucleoside 5'-triphosphate = DNA(n+1) + diphosphate</text>
        <dbReference type="Rhea" id="RHEA:22508"/>
        <dbReference type="Rhea" id="RHEA-COMP:17339"/>
        <dbReference type="Rhea" id="RHEA-COMP:17340"/>
        <dbReference type="ChEBI" id="CHEBI:33019"/>
        <dbReference type="ChEBI" id="CHEBI:61560"/>
        <dbReference type="ChEBI" id="CHEBI:173112"/>
        <dbReference type="EC" id="2.7.7.7"/>
    </reaction>
</comment>
<comment type="subcellular location">
    <subcellularLocation>
        <location evidence="1 13">Cytoplasm</location>
    </subcellularLocation>
</comment>
<evidence type="ECO:0000313" key="17">
    <source>
        <dbReference type="Proteomes" id="UP001500957"/>
    </source>
</evidence>
<feature type="domain" description="Polymerase/histidinol phosphatase N-terminal" evidence="15">
    <location>
        <begin position="72"/>
        <end position="139"/>
    </location>
</feature>
<evidence type="ECO:0000256" key="10">
    <source>
        <dbReference type="ARBA" id="ARBA00022932"/>
    </source>
</evidence>
<keyword evidence="5 13" id="KW-0963">Cytoplasm</keyword>
<evidence type="ECO:0000256" key="6">
    <source>
        <dbReference type="ARBA" id="ARBA00022679"/>
    </source>
</evidence>
<evidence type="ECO:0000313" key="16">
    <source>
        <dbReference type="EMBL" id="GAA0633454.1"/>
    </source>
</evidence>
<dbReference type="PANTHER" id="PTHR32294">
    <property type="entry name" value="DNA POLYMERASE III SUBUNIT ALPHA"/>
    <property type="match status" value="1"/>
</dbReference>
<evidence type="ECO:0000256" key="2">
    <source>
        <dbReference type="ARBA" id="ARBA00007391"/>
    </source>
</evidence>
<dbReference type="Pfam" id="PF02811">
    <property type="entry name" value="PHP"/>
    <property type="match status" value="1"/>
</dbReference>
<dbReference type="Pfam" id="PF07733">
    <property type="entry name" value="DNA_pol3_alpha"/>
    <property type="match status" value="1"/>
</dbReference>
<protein>
    <recommendedName>
        <fullName evidence="4 13">Error-prone DNA polymerase</fullName>
        <ecNumber evidence="3 13">2.7.7.7</ecNumber>
    </recommendedName>
</protein>
<keyword evidence="11 13" id="KW-0234">DNA repair</keyword>
<dbReference type="InterPro" id="IPR004805">
    <property type="entry name" value="DnaE2/DnaE/PolC"/>
</dbReference>
<gene>
    <name evidence="13 16" type="primary">dnaE2</name>
    <name evidence="16" type="ORF">GCM10009547_41760</name>
</gene>
<comment type="function">
    <text evidence="13">DNA polymerase involved in damage-induced mutagenesis and translesion synthesis (TLS). It is not the major replicative DNA polymerase.</text>
</comment>
<name>A0ABN1H8T2_9ACTN</name>
<dbReference type="InterPro" id="IPR004365">
    <property type="entry name" value="NA-bd_OB_tRNA"/>
</dbReference>
<evidence type="ECO:0000256" key="4">
    <source>
        <dbReference type="ARBA" id="ARBA00017273"/>
    </source>
</evidence>
<dbReference type="SMART" id="SM00481">
    <property type="entry name" value="POLIIIAc"/>
    <property type="match status" value="1"/>
</dbReference>
<evidence type="ECO:0000256" key="5">
    <source>
        <dbReference type="ARBA" id="ARBA00022490"/>
    </source>
</evidence>
<proteinExistence type="inferred from homology"/>
<keyword evidence="7 13" id="KW-0548">Nucleotidyltransferase</keyword>
<dbReference type="NCBIfam" id="NF004225">
    <property type="entry name" value="PRK05672.1"/>
    <property type="match status" value="1"/>
</dbReference>
<dbReference type="InterPro" id="IPR016195">
    <property type="entry name" value="Pol/histidinol_Pase-like"/>
</dbReference>
<dbReference type="EC" id="2.7.7.7" evidence="3 13"/>
<feature type="region of interest" description="Disordered" evidence="14">
    <location>
        <begin position="1"/>
        <end position="52"/>
    </location>
</feature>
<dbReference type="CDD" id="cd04485">
    <property type="entry name" value="DnaE_OBF"/>
    <property type="match status" value="1"/>
</dbReference>
<dbReference type="NCBIfam" id="TIGR00594">
    <property type="entry name" value="polc"/>
    <property type="match status" value="1"/>
</dbReference>
<dbReference type="Pfam" id="PF14579">
    <property type="entry name" value="HHH_6"/>
    <property type="match status" value="1"/>
</dbReference>
<dbReference type="Pfam" id="PF17657">
    <property type="entry name" value="DNA_pol3_finger"/>
    <property type="match status" value="1"/>
</dbReference>
<evidence type="ECO:0000259" key="15">
    <source>
        <dbReference type="SMART" id="SM00481"/>
    </source>
</evidence>
<dbReference type="SUPFAM" id="SSF89550">
    <property type="entry name" value="PHP domain-like"/>
    <property type="match status" value="1"/>
</dbReference>
<keyword evidence="8 13" id="KW-0235">DNA replication</keyword>
<evidence type="ECO:0000256" key="3">
    <source>
        <dbReference type="ARBA" id="ARBA00012417"/>
    </source>
</evidence>
<dbReference type="Gene3D" id="1.10.150.870">
    <property type="match status" value="1"/>
</dbReference>
<dbReference type="PANTHER" id="PTHR32294:SF4">
    <property type="entry name" value="ERROR-PRONE DNA POLYMERASE"/>
    <property type="match status" value="1"/>
</dbReference>